<dbReference type="EMBL" id="AP028055">
    <property type="protein sequence ID" value="BEG98380.1"/>
    <property type="molecule type" value="Genomic_DNA"/>
</dbReference>
<feature type="region of interest" description="Disordered" evidence="1">
    <location>
        <begin position="691"/>
        <end position="720"/>
    </location>
</feature>
<feature type="domain" description="Virulence-associated protein E-like" evidence="2">
    <location>
        <begin position="387"/>
        <end position="600"/>
    </location>
</feature>
<dbReference type="Proteomes" id="UP001496674">
    <property type="component" value="Chromosome"/>
</dbReference>
<proteinExistence type="predicted"/>
<feature type="compositionally biased region" description="Basic and acidic residues" evidence="1">
    <location>
        <begin position="706"/>
        <end position="720"/>
    </location>
</feature>
<gene>
    <name evidence="4" type="ORF">BSYN_06450</name>
</gene>
<sequence length="720" mass="83034">MSMQEVIEEIRSGKHKETIAEIRRLHAQGDVDAASRLKAKLPGYTFAGTFQGKRKAGHIKVYNSQVVLDIDNLPLERREAVRQAIQACRYTHLCFDSPRMGLKVVVRGIPISIPKECNPQQRVKLILDYHRNLFREAAQWIEKLTGCEVDKSGSDVSRICYTCHDPGAYFCSESIHFPVTLENDTGFRAELIRVQQEIKEKQEGDAAPPPPNVGEKRKSYGMLFKALCWQLSRTQMYQHGNRNNFVYLLAGMCNEAGIPKKSLRLLMEQRFADLDEDERNATLESAYSNTDRHGHHPMGKAAIRVFFMQAYLDKKYDFRYNETTCKLEYSVKEADNEFAELDDIALNSLWVELCEQGAECTVAQVYSVLNSSFSRPYNPLKEYFENLPKWDGTDHIGLLADLVQTTTPQYWKTCFEKWLCAMVATIVLPDALNHAVMVLTGPQSIGKSTYARKILPPELKKYYCEDRINSDNKDDLTKMFQCLLINTEEIDGMSGRELNQYKALITRAEMNIRMPYDRTLKVRKRIATFMATTNNQDILTDTTGNRRFLCFETISFDNDKPINHEQVYAQVMHRLMVDKIRFWFTKEEAQIINKRNERFMQLSTEEELIMVNLRKPLTGDKISYLTASDIADLLHKRNGTNITHSGKVTIGRVMKKMEFEKKSSRTGAFKYKVHVINFEEVTLNKYINDEVEKEPEATQQKLGLHNPDEEQKETESPDIS</sequence>
<reference evidence="4 5" key="1">
    <citation type="submission" date="2023-04" db="EMBL/GenBank/DDBJ databases">
        <title>Draft genome sequence of acteroides sedimenti strain YN3PY1.</title>
        <authorList>
            <person name="Yoshida N."/>
        </authorList>
    </citation>
    <scope>NUCLEOTIDE SEQUENCE [LARGE SCALE GENOMIC DNA]</scope>
    <source>
        <strain evidence="4 5">YN3PY1</strain>
    </source>
</reference>
<evidence type="ECO:0000256" key="1">
    <source>
        <dbReference type="SAM" id="MobiDB-lite"/>
    </source>
</evidence>
<dbReference type="InterPro" id="IPR007936">
    <property type="entry name" value="VapE-like_dom"/>
</dbReference>
<feature type="domain" description="BT4734-like N-terminal" evidence="3">
    <location>
        <begin position="37"/>
        <end position="170"/>
    </location>
</feature>
<evidence type="ECO:0000313" key="4">
    <source>
        <dbReference type="EMBL" id="BEG98380.1"/>
    </source>
</evidence>
<dbReference type="Pfam" id="PF05272">
    <property type="entry name" value="VapE-like_dom"/>
    <property type="match status" value="1"/>
</dbReference>
<dbReference type="PANTHER" id="PTHR34985">
    <property type="entry name" value="SLR0554 PROTEIN"/>
    <property type="match status" value="1"/>
</dbReference>
<organism evidence="4 5">
    <name type="scientific">Bacteroides sedimenti</name>
    <dbReference type="NCBI Taxonomy" id="2136147"/>
    <lineage>
        <taxon>Bacteria</taxon>
        <taxon>Pseudomonadati</taxon>
        <taxon>Bacteroidota</taxon>
        <taxon>Bacteroidia</taxon>
        <taxon>Bacteroidales</taxon>
        <taxon>Bacteroidaceae</taxon>
        <taxon>Bacteroides</taxon>
    </lineage>
</organism>
<dbReference type="InterPro" id="IPR014907">
    <property type="entry name" value="BT4734-like_N"/>
</dbReference>
<protein>
    <recommendedName>
        <fullName evidence="6">Virulence-protein E N-terminal domain-containing protein</fullName>
    </recommendedName>
</protein>
<keyword evidence="5" id="KW-1185">Reference proteome</keyword>
<evidence type="ECO:0008006" key="6">
    <source>
        <dbReference type="Google" id="ProtNLM"/>
    </source>
</evidence>
<evidence type="ECO:0000259" key="2">
    <source>
        <dbReference type="Pfam" id="PF05272"/>
    </source>
</evidence>
<evidence type="ECO:0000313" key="5">
    <source>
        <dbReference type="Proteomes" id="UP001496674"/>
    </source>
</evidence>
<dbReference type="Pfam" id="PF08800">
    <property type="entry name" value="BT4734-like_N"/>
    <property type="match status" value="1"/>
</dbReference>
<dbReference type="PANTHER" id="PTHR34985:SF1">
    <property type="entry name" value="SLR0554 PROTEIN"/>
    <property type="match status" value="1"/>
</dbReference>
<name>A0ABM8IDM4_9BACE</name>
<evidence type="ECO:0000259" key="3">
    <source>
        <dbReference type="Pfam" id="PF08800"/>
    </source>
</evidence>
<accession>A0ABM8IDM4</accession>